<comment type="similarity">
    <text evidence="1 10">Belongs to the RNA polymerase subunit omega family.</text>
</comment>
<dbReference type="SUPFAM" id="SSF63562">
    <property type="entry name" value="RPB6/omega subunit-like"/>
    <property type="match status" value="1"/>
</dbReference>
<feature type="region of interest" description="Disordered" evidence="11">
    <location>
        <begin position="80"/>
        <end position="167"/>
    </location>
</feature>
<dbReference type="Gene3D" id="3.90.940.10">
    <property type="match status" value="1"/>
</dbReference>
<evidence type="ECO:0000256" key="5">
    <source>
        <dbReference type="ARBA" id="ARBA00022679"/>
    </source>
</evidence>
<accession>A0A2J8B0H7</accession>
<dbReference type="EMBL" id="NBZD01000003">
    <property type="protein sequence ID" value="PNH18260.1"/>
    <property type="molecule type" value="Genomic_DNA"/>
</dbReference>
<evidence type="ECO:0000256" key="6">
    <source>
        <dbReference type="ARBA" id="ARBA00022695"/>
    </source>
</evidence>
<gene>
    <name evidence="10" type="primary">rpoZ</name>
    <name evidence="12" type="ORF">B7R76_05285</name>
</gene>
<feature type="compositionally biased region" description="Acidic residues" evidence="11">
    <location>
        <begin position="156"/>
        <end position="167"/>
    </location>
</feature>
<comment type="catalytic activity">
    <reaction evidence="9 10">
        <text>RNA(n) + a ribonucleoside 5'-triphosphate = RNA(n+1) + diphosphate</text>
        <dbReference type="Rhea" id="RHEA:21248"/>
        <dbReference type="Rhea" id="RHEA-COMP:14527"/>
        <dbReference type="Rhea" id="RHEA-COMP:17342"/>
        <dbReference type="ChEBI" id="CHEBI:33019"/>
        <dbReference type="ChEBI" id="CHEBI:61557"/>
        <dbReference type="ChEBI" id="CHEBI:140395"/>
        <dbReference type="EC" id="2.7.7.6"/>
    </reaction>
</comment>
<dbReference type="GO" id="GO:0003899">
    <property type="term" value="F:DNA-directed RNA polymerase activity"/>
    <property type="evidence" value="ECO:0007669"/>
    <property type="project" value="UniProtKB-UniRule"/>
</dbReference>
<comment type="caution">
    <text evidence="12">The sequence shown here is derived from an EMBL/GenBank/DDBJ whole genome shotgun (WGS) entry which is preliminary data.</text>
</comment>
<dbReference type="SMART" id="SM01409">
    <property type="entry name" value="RNA_pol_Rpb6"/>
    <property type="match status" value="1"/>
</dbReference>
<evidence type="ECO:0000256" key="2">
    <source>
        <dbReference type="ARBA" id="ARBA00012418"/>
    </source>
</evidence>
<evidence type="ECO:0000256" key="8">
    <source>
        <dbReference type="ARBA" id="ARBA00029924"/>
    </source>
</evidence>
<organism evidence="12 13">
    <name type="scientific">Mageeibacillus indolicus</name>
    <dbReference type="NCBI Taxonomy" id="884684"/>
    <lineage>
        <taxon>Bacteria</taxon>
        <taxon>Bacillati</taxon>
        <taxon>Bacillota</taxon>
        <taxon>Clostridia</taxon>
        <taxon>Eubacteriales</taxon>
        <taxon>Oscillospiraceae</taxon>
        <taxon>Mageeibacillus</taxon>
    </lineage>
</organism>
<name>A0A2J8B0H7_9FIRM</name>
<keyword evidence="6 10" id="KW-0548">Nucleotidyltransferase</keyword>
<evidence type="ECO:0000256" key="10">
    <source>
        <dbReference type="HAMAP-Rule" id="MF_00366"/>
    </source>
</evidence>
<comment type="function">
    <text evidence="10">Promotes RNA polymerase assembly. Latches the N- and C-terminal regions of the beta' subunit thereby facilitating its interaction with the beta and alpha subunits.</text>
</comment>
<dbReference type="GO" id="GO:0006351">
    <property type="term" value="P:DNA-templated transcription"/>
    <property type="evidence" value="ECO:0007669"/>
    <property type="project" value="UniProtKB-UniRule"/>
</dbReference>
<dbReference type="Proteomes" id="UP000236394">
    <property type="component" value="Unassembled WGS sequence"/>
</dbReference>
<evidence type="ECO:0000256" key="4">
    <source>
        <dbReference type="ARBA" id="ARBA00022478"/>
    </source>
</evidence>
<protein>
    <recommendedName>
        <fullName evidence="3 10">DNA-directed RNA polymerase subunit omega</fullName>
        <shortName evidence="10">RNAP omega subunit</shortName>
        <ecNumber evidence="2 10">2.7.7.6</ecNumber>
    </recommendedName>
    <alternativeName>
        <fullName evidence="10">RNA polymerase omega subunit</fullName>
    </alternativeName>
    <alternativeName>
        <fullName evidence="8 10">Transcriptase subunit omega</fullName>
    </alternativeName>
</protein>
<evidence type="ECO:0000256" key="9">
    <source>
        <dbReference type="ARBA" id="ARBA00048552"/>
    </source>
</evidence>
<evidence type="ECO:0000313" key="12">
    <source>
        <dbReference type="EMBL" id="PNH18260.1"/>
    </source>
</evidence>
<dbReference type="NCBIfam" id="TIGR00690">
    <property type="entry name" value="rpoZ"/>
    <property type="match status" value="1"/>
</dbReference>
<reference evidence="13" key="1">
    <citation type="submission" date="2017-04" db="EMBL/GenBank/DDBJ databases">
        <authorList>
            <person name="Bumgarner R.E."/>
            <person name="Fredricks D.N."/>
            <person name="Srinivasan S."/>
        </authorList>
    </citation>
    <scope>NUCLEOTIDE SEQUENCE [LARGE SCALE GENOMIC DNA]</scope>
    <source>
        <strain evidence="13">KA00405</strain>
    </source>
</reference>
<feature type="compositionally biased region" description="Acidic residues" evidence="11">
    <location>
        <begin position="131"/>
        <end position="145"/>
    </location>
</feature>
<dbReference type="AlphaFoldDB" id="A0A2J8B0H7"/>
<sequence>MLVKPPLEKLLPRVENRYTLAIAIAKRTRQLVAGAQPMAESDSPSLVTMACEELAAGTVVAVPDIVEPYINLRPDVEAALQNEREQAEANDDMSTADVFAADEQSMDGEDDNPIEATATRHSETADSATNDYDDTEFSDDEQEDLSENKKGQNDGAENDTTEDETED</sequence>
<feature type="compositionally biased region" description="Acidic residues" evidence="11">
    <location>
        <begin position="104"/>
        <end position="113"/>
    </location>
</feature>
<dbReference type="GO" id="GO:0003677">
    <property type="term" value="F:DNA binding"/>
    <property type="evidence" value="ECO:0007669"/>
    <property type="project" value="UniProtKB-UniRule"/>
</dbReference>
<keyword evidence="4 10" id="KW-0240">DNA-directed RNA polymerase</keyword>
<evidence type="ECO:0000256" key="7">
    <source>
        <dbReference type="ARBA" id="ARBA00023163"/>
    </source>
</evidence>
<dbReference type="InterPro" id="IPR036161">
    <property type="entry name" value="RPB6/omega-like_sf"/>
</dbReference>
<evidence type="ECO:0000313" key="13">
    <source>
        <dbReference type="Proteomes" id="UP000236394"/>
    </source>
</evidence>
<dbReference type="InterPro" id="IPR003716">
    <property type="entry name" value="DNA-dir_RNA_pol_omega"/>
</dbReference>
<dbReference type="RefSeq" id="WP_102892562.1">
    <property type="nucleotide sequence ID" value="NZ_NBZD01000003.1"/>
</dbReference>
<dbReference type="GO" id="GO:0000428">
    <property type="term" value="C:DNA-directed RNA polymerase complex"/>
    <property type="evidence" value="ECO:0007669"/>
    <property type="project" value="UniProtKB-KW"/>
</dbReference>
<evidence type="ECO:0000256" key="3">
    <source>
        <dbReference type="ARBA" id="ARBA00013725"/>
    </source>
</evidence>
<keyword evidence="7 10" id="KW-0804">Transcription</keyword>
<dbReference type="HAMAP" id="MF_00366">
    <property type="entry name" value="RNApol_bact_RpoZ"/>
    <property type="match status" value="1"/>
</dbReference>
<comment type="subunit">
    <text evidence="10">The RNAP catalytic core consists of 2 alpha, 1 beta, 1 beta' and 1 omega subunit. When a sigma factor is associated with the core the holoenzyme is formed, which can initiate transcription.</text>
</comment>
<evidence type="ECO:0000256" key="1">
    <source>
        <dbReference type="ARBA" id="ARBA00006711"/>
    </source>
</evidence>
<dbReference type="Pfam" id="PF01192">
    <property type="entry name" value="RNA_pol_Rpb6"/>
    <property type="match status" value="1"/>
</dbReference>
<evidence type="ECO:0000256" key="11">
    <source>
        <dbReference type="SAM" id="MobiDB-lite"/>
    </source>
</evidence>
<dbReference type="EC" id="2.7.7.6" evidence="2 10"/>
<keyword evidence="5 10" id="KW-0808">Transferase</keyword>
<dbReference type="InterPro" id="IPR006110">
    <property type="entry name" value="Pol_omega/Rpo6/RPB6"/>
</dbReference>
<proteinExistence type="inferred from homology"/>